<dbReference type="Proteomes" id="UP000663842">
    <property type="component" value="Unassembled WGS sequence"/>
</dbReference>
<protein>
    <submittedName>
        <fullName evidence="2">Uncharacterized protein</fullName>
    </submittedName>
</protein>
<evidence type="ECO:0000313" key="4">
    <source>
        <dbReference type="EMBL" id="CAF4063524.1"/>
    </source>
</evidence>
<accession>A0A816M1Y9</accession>
<evidence type="ECO:0000313" key="6">
    <source>
        <dbReference type="Proteomes" id="UP000663856"/>
    </source>
</evidence>
<dbReference type="EMBL" id="CAJOBG010003446">
    <property type="protein sequence ID" value="CAF4063524.1"/>
    <property type="molecule type" value="Genomic_DNA"/>
</dbReference>
<dbReference type="EMBL" id="CAJOBF010005972">
    <property type="protein sequence ID" value="CAF4192687.1"/>
    <property type="molecule type" value="Genomic_DNA"/>
</dbReference>
<keyword evidence="7" id="KW-1185">Reference proteome</keyword>
<feature type="compositionally biased region" description="Polar residues" evidence="1">
    <location>
        <begin position="162"/>
        <end position="172"/>
    </location>
</feature>
<proteinExistence type="predicted"/>
<feature type="compositionally biased region" description="Basic and acidic residues" evidence="1">
    <location>
        <begin position="151"/>
        <end position="160"/>
    </location>
</feature>
<evidence type="ECO:0000313" key="3">
    <source>
        <dbReference type="EMBL" id="CAF2189936.1"/>
    </source>
</evidence>
<dbReference type="EMBL" id="CAJNRG010016044">
    <property type="protein sequence ID" value="CAF2189936.1"/>
    <property type="molecule type" value="Genomic_DNA"/>
</dbReference>
<dbReference type="Proteomes" id="UP000663887">
    <property type="component" value="Unassembled WGS sequence"/>
</dbReference>
<evidence type="ECO:0000256" key="1">
    <source>
        <dbReference type="SAM" id="MobiDB-lite"/>
    </source>
</evidence>
<gene>
    <name evidence="4" type="ORF">OVN521_LOCUS18755</name>
    <name evidence="5" type="ORF">UXM345_LOCUS27530</name>
    <name evidence="2" type="ORF">WKI299_LOCUS3210</name>
    <name evidence="3" type="ORF">XDN619_LOCUS32226</name>
</gene>
<evidence type="ECO:0000313" key="5">
    <source>
        <dbReference type="EMBL" id="CAF4192687.1"/>
    </source>
</evidence>
<dbReference type="AlphaFoldDB" id="A0A816M1Y9"/>
<evidence type="ECO:0000313" key="7">
    <source>
        <dbReference type="Proteomes" id="UP000663866"/>
    </source>
</evidence>
<dbReference type="Proteomes" id="UP000663866">
    <property type="component" value="Unassembled WGS sequence"/>
</dbReference>
<reference evidence="2" key="1">
    <citation type="submission" date="2021-02" db="EMBL/GenBank/DDBJ databases">
        <authorList>
            <person name="Nowell W R."/>
        </authorList>
    </citation>
    <scope>NUCLEOTIDE SEQUENCE</scope>
</reference>
<organism evidence="2 6">
    <name type="scientific">Rotaria magnacalcarata</name>
    <dbReference type="NCBI Taxonomy" id="392030"/>
    <lineage>
        <taxon>Eukaryota</taxon>
        <taxon>Metazoa</taxon>
        <taxon>Spiralia</taxon>
        <taxon>Gnathifera</taxon>
        <taxon>Rotifera</taxon>
        <taxon>Eurotatoria</taxon>
        <taxon>Bdelloidea</taxon>
        <taxon>Philodinida</taxon>
        <taxon>Philodinidae</taxon>
        <taxon>Rotaria</taxon>
    </lineage>
</organism>
<dbReference type="Proteomes" id="UP000663856">
    <property type="component" value="Unassembled WGS sequence"/>
</dbReference>
<evidence type="ECO:0000313" key="2">
    <source>
        <dbReference type="EMBL" id="CAF1968697.1"/>
    </source>
</evidence>
<feature type="region of interest" description="Disordered" evidence="1">
    <location>
        <begin position="149"/>
        <end position="172"/>
    </location>
</feature>
<name>A0A816M1Y9_9BILA</name>
<dbReference type="EMBL" id="CAJNRF010000568">
    <property type="protein sequence ID" value="CAF1968697.1"/>
    <property type="molecule type" value="Genomic_DNA"/>
</dbReference>
<comment type="caution">
    <text evidence="2">The sequence shown here is derived from an EMBL/GenBank/DDBJ whole genome shotgun (WGS) entry which is preliminary data.</text>
</comment>
<sequence>MSTTATVIVYDENGYHAAAARDPTTEIVSSSENLIESLNNKEYECLSVGICSRNKSRIIDNILGLSKVTSIWLCEYPEHGGPEEDPLHHPKVKEIFFNSGENDLHNLEFEGHMYNSEYCQRKEYRVQEDFENAALIRINEEWLENIPKSYQPEESHKASSAEEVQTSTETQN</sequence>